<keyword evidence="2" id="KW-1185">Reference proteome</keyword>
<dbReference type="Proteomes" id="UP000325255">
    <property type="component" value="Unassembled WGS sequence"/>
</dbReference>
<gene>
    <name evidence="1" type="ORF">F1189_20810</name>
</gene>
<organism evidence="1 2">
    <name type="scientific">Rhodovastum atsumiense</name>
    <dbReference type="NCBI Taxonomy" id="504468"/>
    <lineage>
        <taxon>Bacteria</taxon>
        <taxon>Pseudomonadati</taxon>
        <taxon>Pseudomonadota</taxon>
        <taxon>Alphaproteobacteria</taxon>
        <taxon>Acetobacterales</taxon>
        <taxon>Acetobacteraceae</taxon>
        <taxon>Rhodovastum</taxon>
    </lineage>
</organism>
<dbReference type="EMBL" id="VWPK01000037">
    <property type="protein sequence ID" value="KAA5610180.1"/>
    <property type="molecule type" value="Genomic_DNA"/>
</dbReference>
<accession>A0A5M6IPI0</accession>
<comment type="caution">
    <text evidence="1">The sequence shown here is derived from an EMBL/GenBank/DDBJ whole genome shotgun (WGS) entry which is preliminary data.</text>
</comment>
<protein>
    <submittedName>
        <fullName evidence="1">Uncharacterized protein</fullName>
    </submittedName>
</protein>
<evidence type="ECO:0000313" key="2">
    <source>
        <dbReference type="Proteomes" id="UP000325255"/>
    </source>
</evidence>
<evidence type="ECO:0000313" key="1">
    <source>
        <dbReference type="EMBL" id="KAA5610180.1"/>
    </source>
</evidence>
<proteinExistence type="predicted"/>
<sequence length="212" mass="21902">MAQLAVPVILSALQNNPQIAQQAGGFQGYPGAQAQGLQGHQGLQGLQGLQGQLNPQLNPFAATLQQQNGGADINRLLAGVGQQGLQAQHAQQLAIALSQHITQQLPHIIANLIATLAATQQFRAQQSGLGGQFASQGTGGEFGVWLGGAAQVIGQAAAQQITQQLPQVIGGVLSALQQAQAQQFGAQPFGAQGLNNPWLSVPQSAQSNYAYH</sequence>
<reference evidence="1 2" key="1">
    <citation type="submission" date="2019-09" db="EMBL/GenBank/DDBJ databases">
        <title>Genome sequence of Rhodovastum atsumiense, a diverse member of the Acetobacteraceae family of non-sulfur purple photosynthetic bacteria.</title>
        <authorList>
            <person name="Meyer T."/>
            <person name="Kyndt J."/>
        </authorList>
    </citation>
    <scope>NUCLEOTIDE SEQUENCE [LARGE SCALE GENOMIC DNA]</scope>
    <source>
        <strain evidence="1 2">DSM 21279</strain>
    </source>
</reference>
<name>A0A5M6IPI0_9PROT</name>
<dbReference type="AlphaFoldDB" id="A0A5M6IPI0"/>